<proteinExistence type="predicted"/>
<protein>
    <recommendedName>
        <fullName evidence="5">Secreted protein</fullName>
    </recommendedName>
</protein>
<accession>A0A813ZEV1</accession>
<evidence type="ECO:0000313" key="3">
    <source>
        <dbReference type="EMBL" id="CAF4173451.1"/>
    </source>
</evidence>
<sequence>MRPVLILLLSVLFCLQINVLAQKSSVKRITPNKIEKDLRQLADLFDQWQKKLSPTTRKLVGHVCDITNQCCKNFTQISPKNQEARSSLDECLENPTILSTCPAGSRFLEHLSSFQTEKQRSQILKKMEGWGNLIENPRLKPAMTFLENQVDRFCTEEEDQNEHHQIMLFCSVVMTNSSFKSVMSCERKILEGLRTDKNLYAKYLNMNKSLMNELKKIT</sequence>
<feature type="signal peptide" evidence="1">
    <location>
        <begin position="1"/>
        <end position="21"/>
    </location>
</feature>
<evidence type="ECO:0000256" key="1">
    <source>
        <dbReference type="SAM" id="SignalP"/>
    </source>
</evidence>
<organism evidence="2 4">
    <name type="scientific">Adineta steineri</name>
    <dbReference type="NCBI Taxonomy" id="433720"/>
    <lineage>
        <taxon>Eukaryota</taxon>
        <taxon>Metazoa</taxon>
        <taxon>Spiralia</taxon>
        <taxon>Gnathifera</taxon>
        <taxon>Rotifera</taxon>
        <taxon>Eurotatoria</taxon>
        <taxon>Bdelloidea</taxon>
        <taxon>Adinetida</taxon>
        <taxon>Adinetidae</taxon>
        <taxon>Adineta</taxon>
    </lineage>
</organism>
<comment type="caution">
    <text evidence="2">The sequence shown here is derived from an EMBL/GenBank/DDBJ whole genome shotgun (WGS) entry which is preliminary data.</text>
</comment>
<dbReference type="Proteomes" id="UP000663868">
    <property type="component" value="Unassembled WGS sequence"/>
</dbReference>
<dbReference type="Proteomes" id="UP000663860">
    <property type="component" value="Unassembled WGS sequence"/>
</dbReference>
<dbReference type="AlphaFoldDB" id="A0A813ZEV1"/>
<keyword evidence="1" id="KW-0732">Signal</keyword>
<evidence type="ECO:0000313" key="4">
    <source>
        <dbReference type="Proteomes" id="UP000663860"/>
    </source>
</evidence>
<name>A0A813ZEV1_9BILA</name>
<reference evidence="2" key="1">
    <citation type="submission" date="2021-02" db="EMBL/GenBank/DDBJ databases">
        <authorList>
            <person name="Nowell W R."/>
        </authorList>
    </citation>
    <scope>NUCLEOTIDE SEQUENCE</scope>
</reference>
<feature type="chain" id="PRO_5036223667" description="Secreted protein" evidence="1">
    <location>
        <begin position="22"/>
        <end position="218"/>
    </location>
</feature>
<evidence type="ECO:0008006" key="5">
    <source>
        <dbReference type="Google" id="ProtNLM"/>
    </source>
</evidence>
<dbReference type="EMBL" id="CAJOBB010006919">
    <property type="protein sequence ID" value="CAF4173451.1"/>
    <property type="molecule type" value="Genomic_DNA"/>
</dbReference>
<evidence type="ECO:0000313" key="2">
    <source>
        <dbReference type="EMBL" id="CAF0898463.1"/>
    </source>
</evidence>
<dbReference type="EMBL" id="CAJNOE010000093">
    <property type="protein sequence ID" value="CAF0898463.1"/>
    <property type="molecule type" value="Genomic_DNA"/>
</dbReference>
<gene>
    <name evidence="2" type="ORF">IZO911_LOCUS12118</name>
    <name evidence="3" type="ORF">KXQ929_LOCUS38529</name>
</gene>